<reference evidence="4" key="1">
    <citation type="submission" date="2015-07" db="EMBL/GenBank/DDBJ databases">
        <authorList>
            <person name="Teixeira M.M."/>
            <person name="Souza R.C."/>
            <person name="Almeida L.G."/>
            <person name="Vicente V.A."/>
            <person name="de Hoog S."/>
            <person name="Bocca A.L."/>
            <person name="de Almeida S.R."/>
            <person name="Vasconcelos A.T."/>
            <person name="Felipe M.S."/>
        </authorList>
    </citation>
    <scope>NUCLEOTIDE SEQUENCE [LARGE SCALE GENOMIC DNA]</scope>
    <source>
        <strain evidence="4">KSF</strain>
    </source>
</reference>
<dbReference type="OrthoDB" id="5393404at2759"/>
<sequence length="399" mass="43609">MAPVLPRLDIPDLKFSSLELDARSTKAEESPVTSFLKRDVFSAGIDNPFIPRSDDSSPILSPIDTYHVLAARDAKPTADPNPGAGSVDPNDINMKGIQALFAIIGAAFALGAIWFFFWAKNGGFKWRKGDWDEYKSTVLRRKGPNGTTLSNATKSTILGGGSVVGDGYSDKDTASRTDGTMSEGMTETGTVMSSEAPIIKEKQSKKKKKETAKEKKIREQNAAAWEGGHDEDVRAYRHEKAARVGGLNKDSDAQFYGTDYSQSDRTGSDVYSNSSSHPVPTSRQPSPDKRTSRRDFSYSQEDSFSVSTPPPPPVHAPSQGPRPARHPSPEKNRAPQRPIRHVPGSIHVPGSYAEPLDFDVQSVQSQNTKSYHHPLPSLSGQPQPKSGGYRRDRRDSLDD</sequence>
<dbReference type="AlphaFoldDB" id="A0A1C1CYM4"/>
<feature type="region of interest" description="Disordered" evidence="1">
    <location>
        <begin position="249"/>
        <end position="399"/>
    </location>
</feature>
<keyword evidence="2" id="KW-1133">Transmembrane helix</keyword>
<dbReference type="STRING" id="86049.A0A1C1CYM4"/>
<evidence type="ECO:0000256" key="1">
    <source>
        <dbReference type="SAM" id="MobiDB-lite"/>
    </source>
</evidence>
<feature type="compositionally biased region" description="Polar residues" evidence="1">
    <location>
        <begin position="297"/>
        <end position="307"/>
    </location>
</feature>
<proteinExistence type="predicted"/>
<feature type="region of interest" description="Disordered" evidence="1">
    <location>
        <begin position="168"/>
        <end position="226"/>
    </location>
</feature>
<dbReference type="VEuPathDB" id="FungiDB:CLCR_10342"/>
<feature type="compositionally biased region" description="Low complexity" evidence="1">
    <location>
        <begin position="177"/>
        <end position="192"/>
    </location>
</feature>
<keyword evidence="2" id="KW-0812">Transmembrane</keyword>
<evidence type="ECO:0000313" key="4">
    <source>
        <dbReference type="Proteomes" id="UP000094526"/>
    </source>
</evidence>
<evidence type="ECO:0008006" key="5">
    <source>
        <dbReference type="Google" id="ProtNLM"/>
    </source>
</evidence>
<feature type="compositionally biased region" description="Basic and acidic residues" evidence="1">
    <location>
        <begin position="389"/>
        <end position="399"/>
    </location>
</feature>
<feature type="transmembrane region" description="Helical" evidence="2">
    <location>
        <begin position="97"/>
        <end position="119"/>
    </location>
</feature>
<protein>
    <recommendedName>
        <fullName evidence="5">Endosomal SPRY domain protein</fullName>
    </recommendedName>
</protein>
<keyword evidence="4" id="KW-1185">Reference proteome</keyword>
<gene>
    <name evidence="3" type="ORF">CLCR_10342</name>
</gene>
<evidence type="ECO:0000256" key="2">
    <source>
        <dbReference type="SAM" id="Phobius"/>
    </source>
</evidence>
<evidence type="ECO:0000313" key="3">
    <source>
        <dbReference type="EMBL" id="OCT53644.1"/>
    </source>
</evidence>
<accession>A0A1C1CYM4</accession>
<dbReference type="EMBL" id="LGRB01000008">
    <property type="protein sequence ID" value="OCT53644.1"/>
    <property type="molecule type" value="Genomic_DNA"/>
</dbReference>
<keyword evidence="2" id="KW-0472">Membrane</keyword>
<dbReference type="Proteomes" id="UP000094526">
    <property type="component" value="Unassembled WGS sequence"/>
</dbReference>
<organism evidence="3 4">
    <name type="scientific">Cladophialophora carrionii</name>
    <dbReference type="NCBI Taxonomy" id="86049"/>
    <lineage>
        <taxon>Eukaryota</taxon>
        <taxon>Fungi</taxon>
        <taxon>Dikarya</taxon>
        <taxon>Ascomycota</taxon>
        <taxon>Pezizomycotina</taxon>
        <taxon>Eurotiomycetes</taxon>
        <taxon>Chaetothyriomycetidae</taxon>
        <taxon>Chaetothyriales</taxon>
        <taxon>Herpotrichiellaceae</taxon>
        <taxon>Cladophialophora</taxon>
    </lineage>
</organism>
<dbReference type="eggNOG" id="ENOG502SPZ1">
    <property type="taxonomic scope" value="Eukaryota"/>
</dbReference>
<feature type="compositionally biased region" description="Polar residues" evidence="1">
    <location>
        <begin position="259"/>
        <end position="285"/>
    </location>
</feature>
<dbReference type="VEuPathDB" id="FungiDB:G647_00593"/>
<comment type="caution">
    <text evidence="3">The sequence shown here is derived from an EMBL/GenBank/DDBJ whole genome shotgun (WGS) entry which is preliminary data.</text>
</comment>
<feature type="compositionally biased region" description="Basic and acidic residues" evidence="1">
    <location>
        <begin position="286"/>
        <end position="296"/>
    </location>
</feature>
<name>A0A1C1CYM4_9EURO</name>